<dbReference type="EMBL" id="JABKKF010000003">
    <property type="protein sequence ID" value="NPD91648.1"/>
    <property type="molecule type" value="Genomic_DNA"/>
</dbReference>
<accession>A0ABX2AL73</accession>
<organism evidence="2 3">
    <name type="scientific">Xylanibacter muris</name>
    <dbReference type="NCBI Taxonomy" id="2736290"/>
    <lineage>
        <taxon>Bacteria</taxon>
        <taxon>Pseudomonadati</taxon>
        <taxon>Bacteroidota</taxon>
        <taxon>Bacteroidia</taxon>
        <taxon>Bacteroidales</taxon>
        <taxon>Prevotellaceae</taxon>
        <taxon>Xylanibacter</taxon>
    </lineage>
</organism>
<feature type="domain" description="LicD/FKTN/FKRP nucleotidyltransferase" evidence="1">
    <location>
        <begin position="46"/>
        <end position="82"/>
    </location>
</feature>
<gene>
    <name evidence="2" type="ORF">HPS56_04645</name>
</gene>
<dbReference type="PANTHER" id="PTHR43404">
    <property type="entry name" value="LIPOPOLYSACCHARIDE CHOLINEPHOSPHOTRANSFERASE LICD"/>
    <property type="match status" value="1"/>
</dbReference>
<keyword evidence="3" id="KW-1185">Reference proteome</keyword>
<dbReference type="RefSeq" id="WP_172274629.1">
    <property type="nucleotide sequence ID" value="NZ_CATJPT010000212.1"/>
</dbReference>
<evidence type="ECO:0000313" key="3">
    <source>
        <dbReference type="Proteomes" id="UP000714420"/>
    </source>
</evidence>
<dbReference type="Pfam" id="PF04991">
    <property type="entry name" value="LicD"/>
    <property type="match status" value="1"/>
</dbReference>
<reference evidence="2 3" key="1">
    <citation type="submission" date="2020-05" db="EMBL/GenBank/DDBJ databases">
        <title>Distinct polysaccharide utilization as determinants for interspecies competition between intestinal Prevotella spp.</title>
        <authorList>
            <person name="Galvez E.J.C."/>
            <person name="Iljazovic A."/>
            <person name="Strowig T."/>
        </authorList>
    </citation>
    <scope>NUCLEOTIDE SEQUENCE [LARGE SCALE GENOMIC DNA]</scope>
    <source>
        <strain evidence="2 3">PMUR</strain>
    </source>
</reference>
<dbReference type="Proteomes" id="UP000714420">
    <property type="component" value="Unassembled WGS sequence"/>
</dbReference>
<protein>
    <recommendedName>
        <fullName evidence="1">LicD/FKTN/FKRP nucleotidyltransferase domain-containing protein</fullName>
    </recommendedName>
</protein>
<comment type="caution">
    <text evidence="2">The sequence shown here is derived from an EMBL/GenBank/DDBJ whole genome shotgun (WGS) entry which is preliminary data.</text>
</comment>
<dbReference type="PANTHER" id="PTHR43404:SF1">
    <property type="entry name" value="MNN4P"/>
    <property type="match status" value="1"/>
</dbReference>
<evidence type="ECO:0000259" key="1">
    <source>
        <dbReference type="Pfam" id="PF04991"/>
    </source>
</evidence>
<sequence>MHKTLDINGESYIYEPVVLSYGKTKPMSLESGKLLLRSVDEIFRSIDLPFYLCYGTLLGAIREKSLIKNDEDLDVFINKEKLLYSKLPFLKLKGLELIRYVPNIVYSFRMNDDGYIDVYILHELKWYNPWSFYCFSLESKIQPKKYFMEYEQIDFLGVKCMCPKNPESLLAFWYGDDWRTPVNGHNFCYEVKTAYYWHNFKNKVLKKLIFYEYWYRFLK</sequence>
<name>A0ABX2AL73_9BACT</name>
<dbReference type="InterPro" id="IPR052942">
    <property type="entry name" value="LPS_cholinephosphotransferase"/>
</dbReference>
<dbReference type="InterPro" id="IPR007074">
    <property type="entry name" value="LicD/FKTN/FKRP_NTP_transf"/>
</dbReference>
<evidence type="ECO:0000313" key="2">
    <source>
        <dbReference type="EMBL" id="NPD91648.1"/>
    </source>
</evidence>
<proteinExistence type="predicted"/>